<gene>
    <name evidence="1" type="ORF">V3328_12110</name>
</gene>
<evidence type="ECO:0000313" key="1">
    <source>
        <dbReference type="EMBL" id="MEJ8572223.1"/>
    </source>
</evidence>
<reference evidence="1 2" key="1">
    <citation type="submission" date="2024-02" db="EMBL/GenBank/DDBJ databases">
        <title>Genome analysis and characterization of Microbaculum marinisediminis sp. nov., isolated from marine sediment.</title>
        <authorList>
            <person name="Du Z.-J."/>
            <person name="Ye Y.-Q."/>
            <person name="Zhang Z.-R."/>
            <person name="Yuan S.-M."/>
            <person name="Zhang X.-Y."/>
        </authorList>
    </citation>
    <scope>NUCLEOTIDE SEQUENCE [LARGE SCALE GENOMIC DNA]</scope>
    <source>
        <strain evidence="1 2">SDUM1044001</strain>
    </source>
</reference>
<protein>
    <recommendedName>
        <fullName evidence="3">DUF222 domain-containing protein</fullName>
    </recommendedName>
</protein>
<organism evidence="1 2">
    <name type="scientific">Microbaculum marinum</name>
    <dbReference type="NCBI Taxonomy" id="1764581"/>
    <lineage>
        <taxon>Bacteria</taxon>
        <taxon>Pseudomonadati</taxon>
        <taxon>Pseudomonadota</taxon>
        <taxon>Alphaproteobacteria</taxon>
        <taxon>Hyphomicrobiales</taxon>
        <taxon>Tepidamorphaceae</taxon>
        <taxon>Microbaculum</taxon>
    </lineage>
</organism>
<evidence type="ECO:0000313" key="2">
    <source>
        <dbReference type="Proteomes" id="UP001378188"/>
    </source>
</evidence>
<dbReference type="Proteomes" id="UP001378188">
    <property type="component" value="Unassembled WGS sequence"/>
</dbReference>
<dbReference type="RefSeq" id="WP_340329915.1">
    <property type="nucleotide sequence ID" value="NZ_JAZHOF010000004.1"/>
</dbReference>
<evidence type="ECO:0008006" key="3">
    <source>
        <dbReference type="Google" id="ProtNLM"/>
    </source>
</evidence>
<proteinExistence type="predicted"/>
<accession>A0AAW9RW39</accession>
<keyword evidence="2" id="KW-1185">Reference proteome</keyword>
<name>A0AAW9RW39_9HYPH</name>
<sequence>MSNQIHDLTPVYGEAAYLDDDEMELIRRTRGHRLAVLPDRELPGLVRALSDRCMKIRGRLKGEGGAAPQTDTLATALASKLDILSAGVRRAAAEGERRNMPLDSADLNAFAEDLLGVDLDRAPHRRGSAAKFARTMATPRVRERILRTPAPGHERCQP</sequence>
<comment type="caution">
    <text evidence="1">The sequence shown here is derived from an EMBL/GenBank/DDBJ whole genome shotgun (WGS) entry which is preliminary data.</text>
</comment>
<dbReference type="AlphaFoldDB" id="A0AAW9RW39"/>
<dbReference type="EMBL" id="JAZHOF010000004">
    <property type="protein sequence ID" value="MEJ8572223.1"/>
    <property type="molecule type" value="Genomic_DNA"/>
</dbReference>